<dbReference type="SMART" id="SM00421">
    <property type="entry name" value="HTH_LUXR"/>
    <property type="match status" value="1"/>
</dbReference>
<dbReference type="InterPro" id="IPR016032">
    <property type="entry name" value="Sig_transdc_resp-reg_C-effctor"/>
</dbReference>
<dbReference type="InterPro" id="IPR036693">
    <property type="entry name" value="TF_LuxR_autoind-bd_dom_sf"/>
</dbReference>
<dbReference type="RefSeq" id="WP_069312242.1">
    <property type="nucleotide sequence ID" value="NZ_MDTU01000001.1"/>
</dbReference>
<evidence type="ECO:0000313" key="2">
    <source>
        <dbReference type="EMBL" id="ODN42445.1"/>
    </source>
</evidence>
<dbReference type="InterPro" id="IPR000792">
    <property type="entry name" value="Tscrpt_reg_LuxR_C"/>
</dbReference>
<gene>
    <name evidence="2" type="ORF">BGC07_05240</name>
</gene>
<dbReference type="Pfam" id="PF00196">
    <property type="entry name" value="GerE"/>
    <property type="match status" value="1"/>
</dbReference>
<accession>A0ABX3A4S9</accession>
<proteinExistence type="predicted"/>
<evidence type="ECO:0000313" key="3">
    <source>
        <dbReference type="Proteomes" id="UP000094329"/>
    </source>
</evidence>
<dbReference type="Gene3D" id="3.30.450.80">
    <property type="entry name" value="Transcription factor LuxR-like, autoinducer-binding domain"/>
    <property type="match status" value="1"/>
</dbReference>
<protein>
    <recommendedName>
        <fullName evidence="1">HTH luxR-type domain-containing protein</fullName>
    </recommendedName>
</protein>
<dbReference type="Proteomes" id="UP000094329">
    <property type="component" value="Unassembled WGS sequence"/>
</dbReference>
<dbReference type="SUPFAM" id="SSF75516">
    <property type="entry name" value="Pheromone-binding domain of LuxR-like quorum-sensing transcription factors"/>
    <property type="match status" value="1"/>
</dbReference>
<reference evidence="2 3" key="1">
    <citation type="submission" date="2016-08" db="EMBL/GenBank/DDBJ databases">
        <title>Draft genome sequence of Candidatus Piscirickettsia litoralis, from seawater.</title>
        <authorList>
            <person name="Wan X."/>
            <person name="Lee A.J."/>
            <person name="Hou S."/>
            <person name="Donachie S.P."/>
        </authorList>
    </citation>
    <scope>NUCLEOTIDE SEQUENCE [LARGE SCALE GENOMIC DNA]</scope>
    <source>
        <strain evidence="2 3">Y2</strain>
    </source>
</reference>
<name>A0ABX3A4S9_9GAMM</name>
<sequence>MSELKQITQDISVNLTTKINSVCSPLKQLGLSLFAYHIVNAEGKMCIVCNRPEFAEYCASEEYAGDDPLLQPQVLNLQGHCLWSSLKASFKQTQIERSCFDIDHGVSIIKKADHGKTEIFSFAAPRKNYAVYSMYLNEMFLLSEFANYFKKEAQDITNKMNDSLISYFQSNDSKILTNRAINDKIIFLQSINVLPKNIDLYNLTKPELEYLNLVSEQKTAKQISICLHKSQRTIEHYAERLKEKFNCYSRSQFILMVQQLKKSGLLYNLLSFYN</sequence>
<keyword evidence="3" id="KW-1185">Reference proteome</keyword>
<dbReference type="InterPro" id="IPR036388">
    <property type="entry name" value="WH-like_DNA-bd_sf"/>
</dbReference>
<organism evidence="2 3">
    <name type="scientific">Piscirickettsia litoralis</name>
    <dbReference type="NCBI Taxonomy" id="1891921"/>
    <lineage>
        <taxon>Bacteria</taxon>
        <taxon>Pseudomonadati</taxon>
        <taxon>Pseudomonadota</taxon>
        <taxon>Gammaproteobacteria</taxon>
        <taxon>Thiotrichales</taxon>
        <taxon>Piscirickettsiaceae</taxon>
        <taxon>Piscirickettsia</taxon>
    </lineage>
</organism>
<dbReference type="Gene3D" id="1.10.10.10">
    <property type="entry name" value="Winged helix-like DNA-binding domain superfamily/Winged helix DNA-binding domain"/>
    <property type="match status" value="1"/>
</dbReference>
<dbReference type="SUPFAM" id="SSF46894">
    <property type="entry name" value="C-terminal effector domain of the bipartite response regulators"/>
    <property type="match status" value="1"/>
</dbReference>
<feature type="domain" description="HTH luxR-type" evidence="1">
    <location>
        <begin position="196"/>
        <end position="261"/>
    </location>
</feature>
<evidence type="ECO:0000259" key="1">
    <source>
        <dbReference type="PROSITE" id="PS50043"/>
    </source>
</evidence>
<dbReference type="EMBL" id="MDTU01000001">
    <property type="protein sequence ID" value="ODN42445.1"/>
    <property type="molecule type" value="Genomic_DNA"/>
</dbReference>
<comment type="caution">
    <text evidence="2">The sequence shown here is derived from an EMBL/GenBank/DDBJ whole genome shotgun (WGS) entry which is preliminary data.</text>
</comment>
<dbReference type="PROSITE" id="PS50043">
    <property type="entry name" value="HTH_LUXR_2"/>
    <property type="match status" value="1"/>
</dbReference>